<gene>
    <name evidence="1" type="ORF">HUG12_10930</name>
</gene>
<organism evidence="1 2">
    <name type="scientific">Halorarum salinum</name>
    <dbReference type="NCBI Taxonomy" id="2743089"/>
    <lineage>
        <taxon>Archaea</taxon>
        <taxon>Methanobacteriati</taxon>
        <taxon>Methanobacteriota</taxon>
        <taxon>Stenosarchaea group</taxon>
        <taxon>Halobacteria</taxon>
        <taxon>Halobacteriales</taxon>
        <taxon>Haloferacaceae</taxon>
        <taxon>Halorarum</taxon>
    </lineage>
</organism>
<dbReference type="RefSeq" id="WP_179268801.1">
    <property type="nucleotide sequence ID" value="NZ_CP058579.1"/>
</dbReference>
<protein>
    <submittedName>
        <fullName evidence="1">DUF2971 domain-containing protein</fullName>
    </submittedName>
</protein>
<name>A0A7D5QA11_9EURY</name>
<dbReference type="KEGG" id="halu:HUG12_10930"/>
<accession>A0A7D5QA11</accession>
<dbReference type="Proteomes" id="UP000509626">
    <property type="component" value="Chromosome"/>
</dbReference>
<dbReference type="AlphaFoldDB" id="A0A7D5QA11"/>
<sequence>MGYTRHPSCNPPGTDDPDKIWRYMDFTQLVSLLENDELYFPRADSLEDPFEGSLPVSHKNNVREEIFNEKSVNWAVQHLPKFRKICRKFTFLSCWHMNRGESAAMWDIYLKSNQGICIQSTIDDLIEGLNTEYNVYLSKVKYIDYTDAKIPGWTGLGDTISPFIYKRESFKHESEVRAIIHELPWHYSDEGGKITSEDIGDEDLEEGDYESGKTVDVDLDRLINSIRVSPQAQPWVAELTEDVCETYGLGADFVVDSPMEREPYH</sequence>
<dbReference type="OrthoDB" id="308376at2157"/>
<dbReference type="GeneID" id="56037979"/>
<dbReference type="EMBL" id="CP058579">
    <property type="protein sequence ID" value="QLG62216.1"/>
    <property type="molecule type" value="Genomic_DNA"/>
</dbReference>
<reference evidence="1 2" key="1">
    <citation type="submission" date="2020-06" db="EMBL/GenBank/DDBJ databases">
        <title>NJ-3-1, isolated from saline soil.</title>
        <authorList>
            <person name="Cui H.L."/>
            <person name="Shi X."/>
        </authorList>
    </citation>
    <scope>NUCLEOTIDE SEQUENCE [LARGE SCALE GENOMIC DNA]</scope>
    <source>
        <strain evidence="1 2">NJ-3-1</strain>
    </source>
</reference>
<evidence type="ECO:0000313" key="2">
    <source>
        <dbReference type="Proteomes" id="UP000509626"/>
    </source>
</evidence>
<keyword evidence="2" id="KW-1185">Reference proteome</keyword>
<proteinExistence type="predicted"/>
<evidence type="ECO:0000313" key="1">
    <source>
        <dbReference type="EMBL" id="QLG62216.1"/>
    </source>
</evidence>